<feature type="compositionally biased region" description="Low complexity" evidence="14">
    <location>
        <begin position="299"/>
        <end position="309"/>
    </location>
</feature>
<feature type="signal peptide" evidence="16">
    <location>
        <begin position="1"/>
        <end position="25"/>
    </location>
</feature>
<dbReference type="InterPro" id="IPR009567">
    <property type="entry name" value="SARAF"/>
</dbReference>
<sequence>MKLTKLPPSLWALFTLSLFSSTAMAFGSANNKVLLKNVQSLTLRDGKMTTHRRVGAVPQLKCVGGNGCKYYKVDVMRCQNAGVDYSEHDIQWTCQASVPEEFKLGSTDVKCEGYTNSKDPFILKGSCGVEYRLLLTSKGMEKFGGGRAAKSSSSYGEDSGNSEKPSQVFVILFWSAFAAIIFFMLRSWWRNLGNQPARPRNNQPRRPPWDGWGGGGPGFGGGGPDDPPPPYSPFPGKTRAAQQQQQQAGWRPGFWSGMAGGAAAGYMAGGRGTRQEQGRYRDNSFLRRPNDYNDDPGEGSSSTTFHQTTGFGGTSNR</sequence>
<comment type="subcellular location">
    <subcellularLocation>
        <location evidence="1">Endoplasmic reticulum membrane</location>
        <topology evidence="1">Single-pass type I membrane protein</topology>
    </subcellularLocation>
</comment>
<gene>
    <name evidence="17" type="ORF">BT63DRAFT_440093</name>
</gene>
<feature type="compositionally biased region" description="Low complexity" evidence="14">
    <location>
        <begin position="234"/>
        <end position="248"/>
    </location>
</feature>
<reference evidence="17" key="1">
    <citation type="journal article" date="2020" name="Stud. Mycol.">
        <title>101 Dothideomycetes genomes: a test case for predicting lifestyles and emergence of pathogens.</title>
        <authorList>
            <person name="Haridas S."/>
            <person name="Albert R."/>
            <person name="Binder M."/>
            <person name="Bloem J."/>
            <person name="Labutti K."/>
            <person name="Salamov A."/>
            <person name="Andreopoulos B."/>
            <person name="Baker S."/>
            <person name="Barry K."/>
            <person name="Bills G."/>
            <person name="Bluhm B."/>
            <person name="Cannon C."/>
            <person name="Castanera R."/>
            <person name="Culley D."/>
            <person name="Daum C."/>
            <person name="Ezra D."/>
            <person name="Gonzalez J."/>
            <person name="Henrissat B."/>
            <person name="Kuo A."/>
            <person name="Liang C."/>
            <person name="Lipzen A."/>
            <person name="Lutzoni F."/>
            <person name="Magnuson J."/>
            <person name="Mondo S."/>
            <person name="Nolan M."/>
            <person name="Ohm R."/>
            <person name="Pangilinan J."/>
            <person name="Park H.-J."/>
            <person name="Ramirez L."/>
            <person name="Alfaro M."/>
            <person name="Sun H."/>
            <person name="Tritt A."/>
            <person name="Yoshinaga Y."/>
            <person name="Zwiers L.-H."/>
            <person name="Turgeon B."/>
            <person name="Goodwin S."/>
            <person name="Spatafora J."/>
            <person name="Crous P."/>
            <person name="Grigoriev I."/>
        </authorList>
    </citation>
    <scope>NUCLEOTIDE SEQUENCE</scope>
    <source>
        <strain evidence="17">CBS 115976</strain>
    </source>
</reference>
<evidence type="ECO:0000256" key="9">
    <source>
        <dbReference type="ARBA" id="ARBA00022837"/>
    </source>
</evidence>
<feature type="compositionally biased region" description="Gly residues" evidence="14">
    <location>
        <begin position="211"/>
        <end position="224"/>
    </location>
</feature>
<evidence type="ECO:0000256" key="10">
    <source>
        <dbReference type="ARBA" id="ARBA00022989"/>
    </source>
</evidence>
<dbReference type="Proteomes" id="UP000799302">
    <property type="component" value="Unassembled WGS sequence"/>
</dbReference>
<organism evidence="17 18">
    <name type="scientific">Microthyrium microscopicum</name>
    <dbReference type="NCBI Taxonomy" id="703497"/>
    <lineage>
        <taxon>Eukaryota</taxon>
        <taxon>Fungi</taxon>
        <taxon>Dikarya</taxon>
        <taxon>Ascomycota</taxon>
        <taxon>Pezizomycotina</taxon>
        <taxon>Dothideomycetes</taxon>
        <taxon>Dothideomycetes incertae sedis</taxon>
        <taxon>Microthyriales</taxon>
        <taxon>Microthyriaceae</taxon>
        <taxon>Microthyrium</taxon>
    </lineage>
</organism>
<evidence type="ECO:0000256" key="3">
    <source>
        <dbReference type="ARBA" id="ARBA00016584"/>
    </source>
</evidence>
<feature type="compositionally biased region" description="Low complexity" evidence="14">
    <location>
        <begin position="195"/>
        <end position="204"/>
    </location>
</feature>
<keyword evidence="7 16" id="KW-0732">Signal</keyword>
<evidence type="ECO:0000256" key="4">
    <source>
        <dbReference type="ARBA" id="ARBA00022448"/>
    </source>
</evidence>
<protein>
    <recommendedName>
        <fullName evidence="3">Store-operated calcium entry-associated regulatory factor</fullName>
    </recommendedName>
    <alternativeName>
        <fullName evidence="13">Transmembrane protein 66</fullName>
    </alternativeName>
</protein>
<dbReference type="PANTHER" id="PTHR15929:SF0">
    <property type="entry name" value="STORE-OPERATED CALCIUM ENTRY-ASSOCIATED REGULATORY FACTOR"/>
    <property type="match status" value="1"/>
</dbReference>
<feature type="chain" id="PRO_5025495463" description="Store-operated calcium entry-associated regulatory factor" evidence="16">
    <location>
        <begin position="26"/>
        <end position="317"/>
    </location>
</feature>
<keyword evidence="6 15" id="KW-0812">Transmembrane</keyword>
<dbReference type="AlphaFoldDB" id="A0A6A6UEB1"/>
<evidence type="ECO:0000256" key="12">
    <source>
        <dbReference type="ARBA" id="ARBA00023136"/>
    </source>
</evidence>
<feature type="compositionally biased region" description="Basic and acidic residues" evidence="14">
    <location>
        <begin position="273"/>
        <end position="291"/>
    </location>
</feature>
<name>A0A6A6UEB1_9PEZI</name>
<evidence type="ECO:0000256" key="5">
    <source>
        <dbReference type="ARBA" id="ARBA00022568"/>
    </source>
</evidence>
<keyword evidence="9" id="KW-0106">Calcium</keyword>
<evidence type="ECO:0000313" key="17">
    <source>
        <dbReference type="EMBL" id="KAF2669428.1"/>
    </source>
</evidence>
<keyword evidence="18" id="KW-1185">Reference proteome</keyword>
<dbReference type="Pfam" id="PF06682">
    <property type="entry name" value="SARAF"/>
    <property type="match status" value="1"/>
</dbReference>
<keyword evidence="11" id="KW-0406">Ion transport</keyword>
<evidence type="ECO:0000256" key="13">
    <source>
        <dbReference type="ARBA" id="ARBA00031116"/>
    </source>
</evidence>
<keyword evidence="8" id="KW-0256">Endoplasmic reticulum</keyword>
<dbReference type="PANTHER" id="PTHR15929">
    <property type="entry name" value="STORE-OPERATED CALCIUM ENTRY-ASSOCIATED REGULATORY FACTOR"/>
    <property type="match status" value="1"/>
</dbReference>
<dbReference type="OrthoDB" id="20303at2759"/>
<feature type="transmembrane region" description="Helical" evidence="15">
    <location>
        <begin position="168"/>
        <end position="189"/>
    </location>
</feature>
<evidence type="ECO:0000256" key="15">
    <source>
        <dbReference type="SAM" id="Phobius"/>
    </source>
</evidence>
<proteinExistence type="inferred from homology"/>
<dbReference type="GO" id="GO:2001256">
    <property type="term" value="P:regulation of store-operated calcium entry"/>
    <property type="evidence" value="ECO:0007669"/>
    <property type="project" value="InterPro"/>
</dbReference>
<dbReference type="GO" id="GO:0006816">
    <property type="term" value="P:calcium ion transport"/>
    <property type="evidence" value="ECO:0007669"/>
    <property type="project" value="UniProtKB-KW"/>
</dbReference>
<evidence type="ECO:0000256" key="7">
    <source>
        <dbReference type="ARBA" id="ARBA00022729"/>
    </source>
</evidence>
<dbReference type="GO" id="GO:0005789">
    <property type="term" value="C:endoplasmic reticulum membrane"/>
    <property type="evidence" value="ECO:0007669"/>
    <property type="project" value="UniProtKB-SubCell"/>
</dbReference>
<evidence type="ECO:0000256" key="2">
    <source>
        <dbReference type="ARBA" id="ARBA00006833"/>
    </source>
</evidence>
<dbReference type="EMBL" id="MU004235">
    <property type="protein sequence ID" value="KAF2669428.1"/>
    <property type="molecule type" value="Genomic_DNA"/>
</dbReference>
<evidence type="ECO:0000313" key="18">
    <source>
        <dbReference type="Proteomes" id="UP000799302"/>
    </source>
</evidence>
<keyword evidence="10 15" id="KW-1133">Transmembrane helix</keyword>
<comment type="similarity">
    <text evidence="2">Belongs to the SARAF family.</text>
</comment>
<keyword evidence="12 15" id="KW-0472">Membrane</keyword>
<feature type="region of interest" description="Disordered" evidence="14">
    <location>
        <begin position="195"/>
        <end position="317"/>
    </location>
</feature>
<keyword evidence="4" id="KW-0813">Transport</keyword>
<evidence type="ECO:0000256" key="14">
    <source>
        <dbReference type="SAM" id="MobiDB-lite"/>
    </source>
</evidence>
<evidence type="ECO:0000256" key="16">
    <source>
        <dbReference type="SAM" id="SignalP"/>
    </source>
</evidence>
<evidence type="ECO:0000256" key="11">
    <source>
        <dbReference type="ARBA" id="ARBA00023065"/>
    </source>
</evidence>
<keyword evidence="5" id="KW-0109">Calcium transport</keyword>
<evidence type="ECO:0000256" key="6">
    <source>
        <dbReference type="ARBA" id="ARBA00022692"/>
    </source>
</evidence>
<evidence type="ECO:0000256" key="8">
    <source>
        <dbReference type="ARBA" id="ARBA00022824"/>
    </source>
</evidence>
<feature type="compositionally biased region" description="Gly residues" evidence="14">
    <location>
        <begin position="258"/>
        <end position="272"/>
    </location>
</feature>
<accession>A0A6A6UEB1</accession>
<evidence type="ECO:0000256" key="1">
    <source>
        <dbReference type="ARBA" id="ARBA00004115"/>
    </source>
</evidence>